<dbReference type="AlphaFoldDB" id="A0A087TYG0"/>
<dbReference type="InterPro" id="IPR036691">
    <property type="entry name" value="Endo/exonu/phosph_ase_sf"/>
</dbReference>
<feature type="non-terminal residue" evidence="1">
    <location>
        <position position="164"/>
    </location>
</feature>
<organism evidence="1 2">
    <name type="scientific">Stegodyphus mimosarum</name>
    <name type="common">African social velvet spider</name>
    <dbReference type="NCBI Taxonomy" id="407821"/>
    <lineage>
        <taxon>Eukaryota</taxon>
        <taxon>Metazoa</taxon>
        <taxon>Ecdysozoa</taxon>
        <taxon>Arthropoda</taxon>
        <taxon>Chelicerata</taxon>
        <taxon>Arachnida</taxon>
        <taxon>Araneae</taxon>
        <taxon>Araneomorphae</taxon>
        <taxon>Entelegynae</taxon>
        <taxon>Eresoidea</taxon>
        <taxon>Eresidae</taxon>
        <taxon>Stegodyphus</taxon>
    </lineage>
</organism>
<gene>
    <name evidence="1" type="ORF">X975_03339</name>
</gene>
<accession>A0A087TYG0</accession>
<name>A0A087TYG0_STEMI</name>
<protein>
    <recommendedName>
        <fullName evidence="3">Endonuclease/exonuclease/phosphatase domain-containing protein</fullName>
    </recommendedName>
</protein>
<proteinExistence type="predicted"/>
<evidence type="ECO:0000313" key="1">
    <source>
        <dbReference type="EMBL" id="KFM70149.1"/>
    </source>
</evidence>
<evidence type="ECO:0000313" key="2">
    <source>
        <dbReference type="Proteomes" id="UP000054359"/>
    </source>
</evidence>
<dbReference type="Proteomes" id="UP000054359">
    <property type="component" value="Unassembled WGS sequence"/>
</dbReference>
<keyword evidence="2" id="KW-1185">Reference proteome</keyword>
<evidence type="ECO:0008006" key="3">
    <source>
        <dbReference type="Google" id="ProtNLM"/>
    </source>
</evidence>
<dbReference type="EMBL" id="KK117324">
    <property type="protein sequence ID" value="KFM70149.1"/>
    <property type="molecule type" value="Genomic_DNA"/>
</dbReference>
<dbReference type="Gene3D" id="3.60.10.10">
    <property type="entry name" value="Endonuclease/exonuclease/phosphatase"/>
    <property type="match status" value="1"/>
</dbReference>
<reference evidence="1 2" key="1">
    <citation type="submission" date="2013-11" db="EMBL/GenBank/DDBJ databases">
        <title>Genome sequencing of Stegodyphus mimosarum.</title>
        <authorList>
            <person name="Bechsgaard J."/>
        </authorList>
    </citation>
    <scope>NUCLEOTIDE SEQUENCE [LARGE SCALE GENOMIC DNA]</scope>
</reference>
<dbReference type="SUPFAM" id="SSF56219">
    <property type="entry name" value="DNase I-like"/>
    <property type="match status" value="1"/>
</dbReference>
<dbReference type="OrthoDB" id="6437038at2759"/>
<sequence>MPVIQTGTLTFQQQEEATGSMNNLLIQSFSGLNCVQVNLQRSRAATLYFLDFMITNKIQLALLQEPYVKDEKIIGTPSTSKLFFSGSLKALTYNGPLNPFFVAKTLDVVTIRLQFFSTAINITNVYFPQTGELDSNLTELRSHLSYSGYLLIAGDFNASDALVI</sequence>